<dbReference type="PANTHER" id="PTHR31361:SF1">
    <property type="entry name" value="BETA-GLUCAN SYNTHESIS-ASSOCIATED PROTEIN KRE6-RELATED"/>
    <property type="match status" value="1"/>
</dbReference>
<feature type="domain" description="GH16" evidence="15">
    <location>
        <begin position="203"/>
        <end position="574"/>
    </location>
</feature>
<dbReference type="AlphaFoldDB" id="A0A8H3HI16"/>
<dbReference type="GO" id="GO:0015926">
    <property type="term" value="F:glucosidase activity"/>
    <property type="evidence" value="ECO:0007669"/>
    <property type="project" value="TreeGrafter"/>
</dbReference>
<evidence type="ECO:0000256" key="11">
    <source>
        <dbReference type="ARBA" id="ARBA00023316"/>
    </source>
</evidence>
<feature type="region of interest" description="Disordered" evidence="12">
    <location>
        <begin position="103"/>
        <end position="129"/>
    </location>
</feature>
<evidence type="ECO:0000256" key="4">
    <source>
        <dbReference type="ARBA" id="ARBA00022540"/>
    </source>
</evidence>
<sequence length="1251" mass="136229">MHRRKSSKPDSPGDMSGAGTYGNRSPMTPPMAQSGLNVPLMARERSVEVAMMKPPAGGVYSSVAASASNLTLSSRSETPAGHAPPNSVSSKYILAPDPSKWGTNVYLNDPEPDDHLHNPDPRRDRLSDGGGSIFNPRGLANLGCLLLLALIFTGLFAVYPIADGFLRKTETLGAYNLGGINASGQVPEIAGGFALIDRHTPQSAYTHKSLEDGSEWDLVFSDEFNTDGRSFYPGDDPYWEAVDLHYWGTDNLEWYSPDQVTTGGGYLNITLEKTRWRDLDYKGGMIASWNKFCFTGGYFVANVSLPGSSKIHGLWPAVWSMGNLGRAGFGASLEGLWPYTYDTCDVGTLPNQTFPDHTPHLATVDGDDTKGGVLSYLQGQRLSACTCPGESHPGPIRPDGTFVGRASPEIDIFEAIVNDHVGHVSQSGQWAPFNYKYVWKNTSENLHILNENTEFNTYIGGVLQQCSSGLSKTNQECYEKDGGCFAVYGFEYKPGNDGYILWTNDNEPAWKLYAAGMGPDENVKIGQRPVPQEPMYMIINLGLSSQFGGIDFEHLMFPATMLVDWVRVYQPKDNHNIGCDPPDFPTRDYINTYIEAYTNPNLTTWVDDYKQVIPKNRLLKNEMATQNKTMSALKLYPDPLELRFERVPIPEITHPDDAIVKVLLAGLCGSDLHAYRGLELFDTPYITGHELVGIVVSLGESFQNAAAGRPELYSTLKVGDKAHYIRIPHAGGTLFRIPQDDSVLGNEPIARIRTSDASLILLGDILPTGYFAALQAIQHPNLAYAFAHKAFPVIPSFVNAFVTGGESIKVQESDAKLVFAVVGLGPVGLCALVSLVELLSLSGTSNFAIVAVDLNEARRAKAESILSALGSTSGGVIRVVSLEDAPRVSKELSGGLGCDAVLEIVGNNSALQLAYELIRPFGVISSVVMVQVRQIAEMGAYVKLLEYDNIEGMILLSELSRRRIRSIQKLIRVGRNEVVVVLRVDKEKGYIDLSKRRVSPEDITKCEDKFMKSKAVASIMRHVATRTTGAVDEAPKEGEAAPKGEAKGDEKEEEEEHDTGLPGGSDEERLEELHEQIVWPLASKYGHTYDAFKLALTSPDVFDGLNIPQPVLSSLTATIARRLTPQPIKLRADIELTCFQPTGIDAIKRALTAGEAVSTEAVPVKAKLVAPPFYVLGTNATDKVAGVDILEKAIEAIRTTILEDGGELNVKMKPKAVSESEDLELAAIMAKANQENQEISGDSAEDSALED</sequence>
<evidence type="ECO:0000256" key="13">
    <source>
        <dbReference type="SAM" id="Phobius"/>
    </source>
</evidence>
<comment type="caution">
    <text evidence="16">The sequence shown here is derived from an EMBL/GenBank/DDBJ whole genome shotgun (WGS) entry which is preliminary data.</text>
</comment>
<dbReference type="SUPFAM" id="SSF50249">
    <property type="entry name" value="Nucleic acid-binding proteins"/>
    <property type="match status" value="1"/>
</dbReference>
<dbReference type="Pfam" id="PF00575">
    <property type="entry name" value="S1"/>
    <property type="match status" value="1"/>
</dbReference>
<evidence type="ECO:0000313" key="17">
    <source>
        <dbReference type="Proteomes" id="UP000663850"/>
    </source>
</evidence>
<dbReference type="EMBL" id="CAJMWZ010007160">
    <property type="protein sequence ID" value="CAE6533554.1"/>
    <property type="molecule type" value="Genomic_DNA"/>
</dbReference>
<evidence type="ECO:0000256" key="5">
    <source>
        <dbReference type="ARBA" id="ARBA00022692"/>
    </source>
</evidence>
<evidence type="ECO:0000256" key="9">
    <source>
        <dbReference type="ARBA" id="ARBA00023136"/>
    </source>
</evidence>
<dbReference type="SUPFAM" id="SSF110993">
    <property type="entry name" value="eIF-2-alpha, C-terminal domain"/>
    <property type="match status" value="1"/>
</dbReference>
<dbReference type="InterPro" id="IPR013320">
    <property type="entry name" value="ConA-like_dom_sf"/>
</dbReference>
<dbReference type="InterPro" id="IPR044126">
    <property type="entry name" value="S1_IF2_alpha"/>
</dbReference>
<dbReference type="Proteomes" id="UP000663850">
    <property type="component" value="Unassembled WGS sequence"/>
</dbReference>
<dbReference type="FunFam" id="2.40.50.140:FF:000015">
    <property type="entry name" value="Eukaryotic translation initiation factor 2 subunit alpha"/>
    <property type="match status" value="1"/>
</dbReference>
<dbReference type="Pfam" id="PF08240">
    <property type="entry name" value="ADH_N"/>
    <property type="match status" value="1"/>
</dbReference>
<dbReference type="InterPro" id="IPR011488">
    <property type="entry name" value="TIF_2_asu"/>
</dbReference>
<evidence type="ECO:0000259" key="15">
    <source>
        <dbReference type="PROSITE" id="PS51762"/>
    </source>
</evidence>
<feature type="region of interest" description="Disordered" evidence="12">
    <location>
        <begin position="1"/>
        <end position="34"/>
    </location>
</feature>
<dbReference type="CDD" id="cd04452">
    <property type="entry name" value="S1_IF2_alpha"/>
    <property type="match status" value="1"/>
</dbReference>
<evidence type="ECO:0000256" key="6">
    <source>
        <dbReference type="ARBA" id="ARBA00022917"/>
    </source>
</evidence>
<evidence type="ECO:0000256" key="8">
    <source>
        <dbReference type="ARBA" id="ARBA00022989"/>
    </source>
</evidence>
<evidence type="ECO:0000313" key="16">
    <source>
        <dbReference type="EMBL" id="CAE6533554.1"/>
    </source>
</evidence>
<evidence type="ECO:0000256" key="10">
    <source>
        <dbReference type="ARBA" id="ARBA00023180"/>
    </source>
</evidence>
<dbReference type="PROSITE" id="PS51762">
    <property type="entry name" value="GH16_2"/>
    <property type="match status" value="1"/>
</dbReference>
<feature type="domain" description="S1 motif" evidence="14">
    <location>
        <begin position="925"/>
        <end position="996"/>
    </location>
</feature>
<dbReference type="Gene3D" id="2.60.120.200">
    <property type="match status" value="2"/>
</dbReference>
<evidence type="ECO:0000256" key="3">
    <source>
        <dbReference type="ARBA" id="ARBA00010962"/>
    </source>
</evidence>
<feature type="transmembrane region" description="Helical" evidence="13">
    <location>
        <begin position="139"/>
        <end position="162"/>
    </location>
</feature>
<reference evidence="16" key="1">
    <citation type="submission" date="2021-01" db="EMBL/GenBank/DDBJ databases">
        <authorList>
            <person name="Kaushik A."/>
        </authorList>
    </citation>
    <scope>NUCLEOTIDE SEQUENCE</scope>
    <source>
        <strain evidence="16">Type strain: AG8-Rh-89/</strain>
    </source>
</reference>
<evidence type="ECO:0000256" key="7">
    <source>
        <dbReference type="ARBA" id="ARBA00022968"/>
    </source>
</evidence>
<keyword evidence="7" id="KW-0735">Signal-anchor</keyword>
<dbReference type="CDD" id="cd02180">
    <property type="entry name" value="GH16_fungal_KRE6_glucanase"/>
    <property type="match status" value="1"/>
</dbReference>
<feature type="compositionally biased region" description="Basic and acidic residues" evidence="12">
    <location>
        <begin position="1033"/>
        <end position="1050"/>
    </location>
</feature>
<dbReference type="InterPro" id="IPR011032">
    <property type="entry name" value="GroES-like_sf"/>
</dbReference>
<dbReference type="GO" id="GO:0003743">
    <property type="term" value="F:translation initiation factor activity"/>
    <property type="evidence" value="ECO:0007669"/>
    <property type="project" value="UniProtKB-KW"/>
</dbReference>
<evidence type="ECO:0000256" key="2">
    <source>
        <dbReference type="ARBA" id="ARBA00007223"/>
    </source>
</evidence>
<comment type="similarity">
    <text evidence="2">Belongs to the eIF-2-alpha family.</text>
</comment>
<accession>A0A8H3HI16</accession>
<dbReference type="Gene3D" id="1.10.150.190">
    <property type="entry name" value="Translation initiation factor 2, subunit 1, domain 2"/>
    <property type="match status" value="1"/>
</dbReference>
<comment type="subcellular location">
    <subcellularLocation>
        <location evidence="1">Membrane</location>
        <topology evidence="1">Single-pass type II membrane protein</topology>
    </subcellularLocation>
</comment>
<dbReference type="GO" id="GO:0006078">
    <property type="term" value="P:(1-&gt;6)-beta-D-glucan biosynthetic process"/>
    <property type="evidence" value="ECO:0007669"/>
    <property type="project" value="TreeGrafter"/>
</dbReference>
<organism evidence="16 17">
    <name type="scientific">Rhizoctonia solani</name>
    <dbReference type="NCBI Taxonomy" id="456999"/>
    <lineage>
        <taxon>Eukaryota</taxon>
        <taxon>Fungi</taxon>
        <taxon>Dikarya</taxon>
        <taxon>Basidiomycota</taxon>
        <taxon>Agaricomycotina</taxon>
        <taxon>Agaricomycetes</taxon>
        <taxon>Cantharellales</taxon>
        <taxon>Ceratobasidiaceae</taxon>
        <taxon>Rhizoctonia</taxon>
    </lineage>
</organism>
<gene>
    <name evidence="16" type="ORF">RDB_LOCUS135344</name>
</gene>
<dbReference type="InterPro" id="IPR013154">
    <property type="entry name" value="ADH-like_N"/>
</dbReference>
<evidence type="ECO:0008006" key="18">
    <source>
        <dbReference type="Google" id="ProtNLM"/>
    </source>
</evidence>
<dbReference type="GO" id="GO:0003723">
    <property type="term" value="F:RNA binding"/>
    <property type="evidence" value="ECO:0007669"/>
    <property type="project" value="InterPro"/>
</dbReference>
<name>A0A8H3HI16_9AGAM</name>
<dbReference type="GO" id="GO:0005789">
    <property type="term" value="C:endoplasmic reticulum membrane"/>
    <property type="evidence" value="ECO:0007669"/>
    <property type="project" value="TreeGrafter"/>
</dbReference>
<evidence type="ECO:0000259" key="14">
    <source>
        <dbReference type="PROSITE" id="PS50126"/>
    </source>
</evidence>
<dbReference type="InterPro" id="IPR005629">
    <property type="entry name" value="Skn1/Kre6/Sbg1"/>
</dbReference>
<dbReference type="InterPro" id="IPR036291">
    <property type="entry name" value="NAD(P)-bd_dom_sf"/>
</dbReference>
<dbReference type="Gene3D" id="3.90.180.10">
    <property type="entry name" value="Medium-chain alcohol dehydrogenases, catalytic domain"/>
    <property type="match status" value="1"/>
</dbReference>
<evidence type="ECO:0000256" key="12">
    <source>
        <dbReference type="SAM" id="MobiDB-lite"/>
    </source>
</evidence>
<dbReference type="InterPro" id="IPR012340">
    <property type="entry name" value="NA-bd_OB-fold"/>
</dbReference>
<dbReference type="Gene3D" id="2.40.50.140">
    <property type="entry name" value="Nucleic acid-binding proteins"/>
    <property type="match status" value="1"/>
</dbReference>
<keyword evidence="11" id="KW-0961">Cell wall biogenesis/degradation</keyword>
<keyword evidence="4" id="KW-0396">Initiation factor</keyword>
<dbReference type="InterPro" id="IPR024055">
    <property type="entry name" value="TIF2_asu_C"/>
</dbReference>
<keyword evidence="6" id="KW-0648">Protein biosynthesis</keyword>
<dbReference type="SUPFAM" id="SSF50129">
    <property type="entry name" value="GroES-like"/>
    <property type="match status" value="1"/>
</dbReference>
<dbReference type="InterPro" id="IPR024054">
    <property type="entry name" value="TIF2_asu_middle_sf"/>
</dbReference>
<dbReference type="InterPro" id="IPR000757">
    <property type="entry name" value="Beta-glucanase-like"/>
</dbReference>
<evidence type="ECO:0000256" key="1">
    <source>
        <dbReference type="ARBA" id="ARBA00004606"/>
    </source>
</evidence>
<feature type="region of interest" description="Disordered" evidence="12">
    <location>
        <begin position="1027"/>
        <end position="1068"/>
    </location>
</feature>
<proteinExistence type="inferred from homology"/>
<dbReference type="InterPro" id="IPR003029">
    <property type="entry name" value="S1_domain"/>
</dbReference>
<dbReference type="SUPFAM" id="SSF116742">
    <property type="entry name" value="eIF2alpha middle domain-like"/>
    <property type="match status" value="2"/>
</dbReference>
<dbReference type="GO" id="GO:0005886">
    <property type="term" value="C:plasma membrane"/>
    <property type="evidence" value="ECO:0007669"/>
    <property type="project" value="TreeGrafter"/>
</dbReference>
<keyword evidence="8 13" id="KW-1133">Transmembrane helix</keyword>
<dbReference type="FunFam" id="2.60.120.200:FF:000259">
    <property type="entry name" value="Chromosome 9, whole genome shotgun sequence"/>
    <property type="match status" value="1"/>
</dbReference>
<comment type="similarity">
    <text evidence="3">Belongs to the SKN1/KRE6 family.</text>
</comment>
<dbReference type="SUPFAM" id="SSF49899">
    <property type="entry name" value="Concanavalin A-like lectins/glucanases"/>
    <property type="match status" value="1"/>
</dbReference>
<keyword evidence="10" id="KW-0325">Glycoprotein</keyword>
<dbReference type="SMART" id="SM00316">
    <property type="entry name" value="S1"/>
    <property type="match status" value="1"/>
</dbReference>
<dbReference type="PANTHER" id="PTHR31361">
    <property type="entry name" value="BETA-GLUCAN SYNTHESIS-ASSOCIATED PROTEIN KRE6-RELATED"/>
    <property type="match status" value="1"/>
</dbReference>
<dbReference type="GO" id="GO:0031505">
    <property type="term" value="P:fungal-type cell wall organization"/>
    <property type="evidence" value="ECO:0007669"/>
    <property type="project" value="TreeGrafter"/>
</dbReference>
<dbReference type="FunFam" id="2.60.120.200:FF:000135">
    <property type="entry name" value="Related to KRE6-glucan synthase subunit"/>
    <property type="match status" value="1"/>
</dbReference>
<feature type="compositionally biased region" description="Basic and acidic residues" evidence="12">
    <location>
        <begin position="113"/>
        <end position="127"/>
    </location>
</feature>
<dbReference type="Gene3D" id="3.30.70.1130">
    <property type="entry name" value="EIF_2_alpha"/>
    <property type="match status" value="1"/>
</dbReference>
<dbReference type="SUPFAM" id="SSF51735">
    <property type="entry name" value="NAD(P)-binding Rossmann-fold domains"/>
    <property type="match status" value="1"/>
</dbReference>
<dbReference type="Pfam" id="PF03935">
    <property type="entry name" value="SKN1_KRE6_Sbg1"/>
    <property type="match status" value="1"/>
</dbReference>
<keyword evidence="9 13" id="KW-0472">Membrane</keyword>
<keyword evidence="5 13" id="KW-0812">Transmembrane</keyword>
<dbReference type="PROSITE" id="PS50126">
    <property type="entry name" value="S1"/>
    <property type="match status" value="1"/>
</dbReference>
<dbReference type="Pfam" id="PF07541">
    <property type="entry name" value="EIF_2_alpha"/>
    <property type="match status" value="1"/>
</dbReference>
<protein>
    <recommendedName>
        <fullName evidence="18">Eukaryotic translation initiation factor 2 subunit alpha</fullName>
    </recommendedName>
</protein>